<reference evidence="3" key="1">
    <citation type="journal article" date="2022" name="Cell">
        <title>Repeat-based holocentromeres influence genome architecture and karyotype evolution.</title>
        <authorList>
            <person name="Hofstatter P.G."/>
            <person name="Thangavel G."/>
            <person name="Lux T."/>
            <person name="Neumann P."/>
            <person name="Vondrak T."/>
            <person name="Novak P."/>
            <person name="Zhang M."/>
            <person name="Costa L."/>
            <person name="Castellani M."/>
            <person name="Scott A."/>
            <person name="Toegelov H."/>
            <person name="Fuchs J."/>
            <person name="Mata-Sucre Y."/>
            <person name="Dias Y."/>
            <person name="Vanzela A.L.L."/>
            <person name="Huettel B."/>
            <person name="Almeida C.C.S."/>
            <person name="Simkova H."/>
            <person name="Souza G."/>
            <person name="Pedrosa-Harand A."/>
            <person name="Macas J."/>
            <person name="Mayer K.F.X."/>
            <person name="Houben A."/>
            <person name="Marques A."/>
        </authorList>
    </citation>
    <scope>NUCLEOTIDE SEQUENCE</scope>
    <source>
        <strain evidence="3">RhyBre1mFocal</strain>
    </source>
</reference>
<evidence type="ECO:0000256" key="1">
    <source>
        <dbReference type="SAM" id="MobiDB-lite"/>
    </source>
</evidence>
<evidence type="ECO:0000313" key="4">
    <source>
        <dbReference type="Proteomes" id="UP001151287"/>
    </source>
</evidence>
<organism evidence="3 4">
    <name type="scientific">Rhynchospora breviuscula</name>
    <dbReference type="NCBI Taxonomy" id="2022672"/>
    <lineage>
        <taxon>Eukaryota</taxon>
        <taxon>Viridiplantae</taxon>
        <taxon>Streptophyta</taxon>
        <taxon>Embryophyta</taxon>
        <taxon>Tracheophyta</taxon>
        <taxon>Spermatophyta</taxon>
        <taxon>Magnoliopsida</taxon>
        <taxon>Liliopsida</taxon>
        <taxon>Poales</taxon>
        <taxon>Cyperaceae</taxon>
        <taxon>Cyperoideae</taxon>
        <taxon>Rhynchosporeae</taxon>
        <taxon>Rhynchospora</taxon>
    </lineage>
</organism>
<keyword evidence="2" id="KW-0732">Signal</keyword>
<name>A0A9Q0CDV0_9POAL</name>
<proteinExistence type="predicted"/>
<feature type="compositionally biased region" description="Acidic residues" evidence="1">
    <location>
        <begin position="89"/>
        <end position="130"/>
    </location>
</feature>
<dbReference type="OrthoDB" id="1930534at2759"/>
<evidence type="ECO:0000313" key="3">
    <source>
        <dbReference type="EMBL" id="KAJ1692116.1"/>
    </source>
</evidence>
<feature type="compositionally biased region" description="Basic residues" evidence="1">
    <location>
        <begin position="134"/>
        <end position="147"/>
    </location>
</feature>
<dbReference type="EMBL" id="JAMQYH010000003">
    <property type="protein sequence ID" value="KAJ1692116.1"/>
    <property type="molecule type" value="Genomic_DNA"/>
</dbReference>
<gene>
    <name evidence="3" type="ORF">LUZ63_008814</name>
</gene>
<sequence length="212" mass="23213">MEKDVPIKHYSWILLFFAIANLLEVTRSQTNRPLCYVQVSAANQACAVLSPETIYHSLAVVKNGTKHDNVRDEDAEDGGDDGGGGGGDEGGDDDGGGGGDEGGDDDGGGGDDEGGDDDGGGGDDDEGGDDDDRRRKRRKHKRRKKGHHESNGNKECCRWLKEVDNACVCEMLLKLPSFLIRPKHKFMIRVGRTCRFTYNCPGFLSLPRRHRH</sequence>
<dbReference type="PANTHER" id="PTHR34377">
    <property type="entry name" value="TETRATRICOPEPTIDE REPEAT (TPR)-LIKE SUPERFAMILY PROTEIN"/>
    <property type="match status" value="1"/>
</dbReference>
<feature type="chain" id="PRO_5040333207" evidence="2">
    <location>
        <begin position="29"/>
        <end position="212"/>
    </location>
</feature>
<protein>
    <submittedName>
        <fullName evidence="3">Uncharacterized protein</fullName>
    </submittedName>
</protein>
<dbReference type="PANTHER" id="PTHR34377:SF3">
    <property type="entry name" value="TETRATRICOPEPTIDE REPEAT (TPR)-LIKE SUPERFAMILY PROTEIN"/>
    <property type="match status" value="1"/>
</dbReference>
<dbReference type="AlphaFoldDB" id="A0A9Q0CDV0"/>
<comment type="caution">
    <text evidence="3">The sequence shown here is derived from an EMBL/GenBank/DDBJ whole genome shotgun (WGS) entry which is preliminary data.</text>
</comment>
<feature type="region of interest" description="Disordered" evidence="1">
    <location>
        <begin position="66"/>
        <end position="152"/>
    </location>
</feature>
<keyword evidence="4" id="KW-1185">Reference proteome</keyword>
<feature type="signal peptide" evidence="2">
    <location>
        <begin position="1"/>
        <end position="28"/>
    </location>
</feature>
<evidence type="ECO:0000256" key="2">
    <source>
        <dbReference type="SAM" id="SignalP"/>
    </source>
</evidence>
<accession>A0A9Q0CDV0</accession>
<dbReference type="Proteomes" id="UP001151287">
    <property type="component" value="Unassembled WGS sequence"/>
</dbReference>